<evidence type="ECO:0000256" key="1">
    <source>
        <dbReference type="ARBA" id="ARBA00006739"/>
    </source>
</evidence>
<dbReference type="GO" id="GO:0004582">
    <property type="term" value="F:dolichyl-phosphate beta-D-mannosyltransferase activity"/>
    <property type="evidence" value="ECO:0007669"/>
    <property type="project" value="InterPro"/>
</dbReference>
<evidence type="ECO:0000256" key="3">
    <source>
        <dbReference type="ARBA" id="ARBA00022679"/>
    </source>
</evidence>
<dbReference type="GO" id="GO:0009247">
    <property type="term" value="P:glycolipid biosynthetic process"/>
    <property type="evidence" value="ECO:0007669"/>
    <property type="project" value="TreeGrafter"/>
</dbReference>
<sequence>MNEALVIIPTYNEKENISSIVARVLTTRRADVLIVDDGSPDGTGEIADHLARLYEEVSVLHRPGKQGLGRAYVAGFDWGRARGYKALVEMDADGSHHPESLPLMLDMLDDDTIDIVLGSRWVQGGVVVNWPLRRRLLSRGGNAYARIALGISIKDATGGYRVYRRSAIERIRLTTIESDGYCFQLDMLWRGLQTGLRVVEVPIIFTERTHGTSKMSGMIVAESLMRVTRWGLQRRAQSVTELVLHRRRLPSVRTVNRTQAPSR</sequence>
<organism evidence="5 6">
    <name type="scientific">Subtercola lobariae</name>
    <dbReference type="NCBI Taxonomy" id="1588641"/>
    <lineage>
        <taxon>Bacteria</taxon>
        <taxon>Bacillati</taxon>
        <taxon>Actinomycetota</taxon>
        <taxon>Actinomycetes</taxon>
        <taxon>Micrococcales</taxon>
        <taxon>Microbacteriaceae</taxon>
        <taxon>Subtercola</taxon>
    </lineage>
</organism>
<evidence type="ECO:0000313" key="5">
    <source>
        <dbReference type="EMBL" id="GGF41499.1"/>
    </source>
</evidence>
<keyword evidence="2 5" id="KW-0328">Glycosyltransferase</keyword>
<dbReference type="Proteomes" id="UP000598775">
    <property type="component" value="Unassembled WGS sequence"/>
</dbReference>
<reference evidence="5 6" key="1">
    <citation type="journal article" date="2014" name="Int. J. Syst. Evol. Microbiol.">
        <title>Complete genome sequence of Corynebacterium casei LMG S-19264T (=DSM 44701T), isolated from a smear-ripened cheese.</title>
        <authorList>
            <consortium name="US DOE Joint Genome Institute (JGI-PGF)"/>
            <person name="Walter F."/>
            <person name="Albersmeier A."/>
            <person name="Kalinowski J."/>
            <person name="Ruckert C."/>
        </authorList>
    </citation>
    <scope>NUCLEOTIDE SEQUENCE [LARGE SCALE GENOMIC DNA]</scope>
    <source>
        <strain evidence="5 6">CGMCC 1.12976</strain>
    </source>
</reference>
<proteinExistence type="inferred from homology"/>
<keyword evidence="6" id="KW-1185">Reference proteome</keyword>
<dbReference type="InterPro" id="IPR039528">
    <property type="entry name" value="DPM1-like"/>
</dbReference>
<dbReference type="PANTHER" id="PTHR43398">
    <property type="entry name" value="DOLICHOL-PHOSPHATE MANNOSYLTRANSFERASE SUBUNIT 1"/>
    <property type="match status" value="1"/>
</dbReference>
<evidence type="ECO:0000256" key="2">
    <source>
        <dbReference type="ARBA" id="ARBA00022676"/>
    </source>
</evidence>
<dbReference type="RefSeq" id="WP_188681240.1">
    <property type="nucleotide sequence ID" value="NZ_BMGP01000009.1"/>
</dbReference>
<accession>A0A917BIG4</accession>
<keyword evidence="3" id="KW-0808">Transferase</keyword>
<dbReference type="InterPro" id="IPR001173">
    <property type="entry name" value="Glyco_trans_2-like"/>
</dbReference>
<dbReference type="FunFam" id="3.90.550.10:FF:000122">
    <property type="entry name" value="Dolichol-phosphate mannosyltransferase subunit 1"/>
    <property type="match status" value="1"/>
</dbReference>
<dbReference type="PANTHER" id="PTHR43398:SF1">
    <property type="entry name" value="DOLICHOL-PHOSPHATE MANNOSYLTRANSFERASE SUBUNIT 1"/>
    <property type="match status" value="1"/>
</dbReference>
<dbReference type="InterPro" id="IPR029044">
    <property type="entry name" value="Nucleotide-diphossugar_trans"/>
</dbReference>
<evidence type="ECO:0000259" key="4">
    <source>
        <dbReference type="Pfam" id="PF00535"/>
    </source>
</evidence>
<dbReference type="EMBL" id="BMGP01000009">
    <property type="protein sequence ID" value="GGF41499.1"/>
    <property type="molecule type" value="Genomic_DNA"/>
</dbReference>
<dbReference type="Gene3D" id="3.90.550.10">
    <property type="entry name" value="Spore Coat Polysaccharide Biosynthesis Protein SpsA, Chain A"/>
    <property type="match status" value="1"/>
</dbReference>
<comment type="similarity">
    <text evidence="1">Belongs to the glycosyltransferase 2 family.</text>
</comment>
<evidence type="ECO:0000313" key="6">
    <source>
        <dbReference type="Proteomes" id="UP000598775"/>
    </source>
</evidence>
<feature type="domain" description="Glycosyltransferase 2-like" evidence="4">
    <location>
        <begin position="6"/>
        <end position="171"/>
    </location>
</feature>
<dbReference type="Pfam" id="PF00535">
    <property type="entry name" value="Glycos_transf_2"/>
    <property type="match status" value="1"/>
</dbReference>
<dbReference type="SUPFAM" id="SSF53448">
    <property type="entry name" value="Nucleotide-diphospho-sugar transferases"/>
    <property type="match status" value="1"/>
</dbReference>
<dbReference type="CDD" id="cd06442">
    <property type="entry name" value="DPM1_like"/>
    <property type="match status" value="1"/>
</dbReference>
<dbReference type="GO" id="GO:0016020">
    <property type="term" value="C:membrane"/>
    <property type="evidence" value="ECO:0007669"/>
    <property type="project" value="GOC"/>
</dbReference>
<protein>
    <submittedName>
        <fullName evidence="5">Dolichol-phosphate mannosyltransferase</fullName>
    </submittedName>
</protein>
<name>A0A917BIG4_9MICO</name>
<comment type="caution">
    <text evidence="5">The sequence shown here is derived from an EMBL/GenBank/DDBJ whole genome shotgun (WGS) entry which is preliminary data.</text>
</comment>
<dbReference type="AlphaFoldDB" id="A0A917BIG4"/>
<gene>
    <name evidence="5" type="ORF">GCM10011399_37720</name>
</gene>